<sequence length="433" mass="48703">MAARINKKRSFLFVSKVLGKHIPVNPYTSLLSGVSLGLLLQQELQGNMPRHLLLLAMQGIINPSQSYEAYHEVMSHRLSLPQSILFIGFAETATAIGHAVFQTFRANCHYIHTTREIIEESESILHFSEEHSHAVAHYCYAKDPQLFTNAETVVLIDDEITTGKTSLNIIRDMQAKFPKKVYYILALLDWRTESDQQQFTRLEQELDISIHVLSLVKGEVKVSGSSESLTPGVPSLPDADPTVPVDVIYVDRLFVHHSTTDKRPYLLHSGRFGLTPQDEEQSAIAITQTAQQLRQTRVGANTLCVGTGEFMYIPMRIAAEMGAGVSYQSTTRSPIHTIDREGYAVKSGYPYLSPEDPEVTHFLYNIPVGLYDDLYFFMEREADPSSMLPICQILKTRGVQRIHLVMFSPQTVEWKEGEVWKIGESGLSRSLSS</sequence>
<organism evidence="3 4">
    <name type="scientific">Paenibacillus planticolens</name>
    <dbReference type="NCBI Taxonomy" id="2654976"/>
    <lineage>
        <taxon>Bacteria</taxon>
        <taxon>Bacillati</taxon>
        <taxon>Bacillota</taxon>
        <taxon>Bacilli</taxon>
        <taxon>Bacillales</taxon>
        <taxon>Paenibacillaceae</taxon>
        <taxon>Paenibacillus</taxon>
    </lineage>
</organism>
<keyword evidence="3" id="KW-0328">Glycosyltransferase</keyword>
<proteinExistence type="predicted"/>
<dbReference type="Proteomes" id="UP000618579">
    <property type="component" value="Unassembled WGS sequence"/>
</dbReference>
<evidence type="ECO:0000259" key="1">
    <source>
        <dbReference type="Pfam" id="PF12500"/>
    </source>
</evidence>
<dbReference type="SUPFAM" id="SSF53271">
    <property type="entry name" value="PRTase-like"/>
    <property type="match status" value="1"/>
</dbReference>
<dbReference type="InterPro" id="IPR029057">
    <property type="entry name" value="PRTase-like"/>
</dbReference>
<gene>
    <name evidence="3" type="ORF">GC097_06440</name>
</gene>
<keyword evidence="3" id="KW-0808">Transferase</keyword>
<dbReference type="Pfam" id="PF12500">
    <property type="entry name" value="TRSP"/>
    <property type="match status" value="1"/>
</dbReference>
<dbReference type="InterPro" id="IPR011214">
    <property type="entry name" value="UCP020967"/>
</dbReference>
<accession>A0ABX1ZHV0</accession>
<dbReference type="CDD" id="cd06223">
    <property type="entry name" value="PRTases_typeI"/>
    <property type="match status" value="1"/>
</dbReference>
<dbReference type="GO" id="GO:0016757">
    <property type="term" value="F:glycosyltransferase activity"/>
    <property type="evidence" value="ECO:0007669"/>
    <property type="project" value="UniProtKB-KW"/>
</dbReference>
<dbReference type="InterPro" id="IPR022537">
    <property type="entry name" value="TRSP_dom"/>
</dbReference>
<reference evidence="3 4" key="1">
    <citation type="submission" date="2019-10" db="EMBL/GenBank/DDBJ databases">
        <title>Description of Paenibacillus pedi sp. nov.</title>
        <authorList>
            <person name="Carlier A."/>
            <person name="Qi S."/>
        </authorList>
    </citation>
    <scope>NUCLEOTIDE SEQUENCE [LARGE SCALE GENOMIC DNA]</scope>
    <source>
        <strain evidence="3 4">LMG 31457</strain>
    </source>
</reference>
<name>A0ABX1ZHV0_9BACL</name>
<dbReference type="InterPro" id="IPR041688">
    <property type="entry name" value="PRTase_2"/>
</dbReference>
<dbReference type="EMBL" id="WHNZ01000015">
    <property type="protein sequence ID" value="NOU99648.1"/>
    <property type="molecule type" value="Genomic_DNA"/>
</dbReference>
<dbReference type="Pfam" id="PF15609">
    <property type="entry name" value="PRTase_2"/>
    <property type="match status" value="1"/>
</dbReference>
<protein>
    <submittedName>
        <fullName evidence="3">Phosphoribosyltransferase</fullName>
    </submittedName>
</protein>
<feature type="domain" description="TRSP" evidence="1">
    <location>
        <begin position="269"/>
        <end position="393"/>
    </location>
</feature>
<feature type="domain" description="Orotate phosphoribosyltransferase-like" evidence="2">
    <location>
        <begin position="1"/>
        <end position="219"/>
    </location>
</feature>
<evidence type="ECO:0000313" key="4">
    <source>
        <dbReference type="Proteomes" id="UP000618579"/>
    </source>
</evidence>
<evidence type="ECO:0000259" key="2">
    <source>
        <dbReference type="Pfam" id="PF15609"/>
    </source>
</evidence>
<dbReference type="PIRSF" id="PIRSF020967">
    <property type="entry name" value="UCP020967"/>
    <property type="match status" value="1"/>
</dbReference>
<comment type="caution">
    <text evidence="3">The sequence shown here is derived from an EMBL/GenBank/DDBJ whole genome shotgun (WGS) entry which is preliminary data.</text>
</comment>
<evidence type="ECO:0000313" key="3">
    <source>
        <dbReference type="EMBL" id="NOU99648.1"/>
    </source>
</evidence>
<keyword evidence="4" id="KW-1185">Reference proteome</keyword>
<dbReference type="InterPro" id="IPR000836">
    <property type="entry name" value="PRTase_dom"/>
</dbReference>